<protein>
    <submittedName>
        <fullName evidence="1">Uncharacterized protein</fullName>
    </submittedName>
</protein>
<gene>
    <name evidence="1" type="ORF">MLD38_011754</name>
</gene>
<keyword evidence="2" id="KW-1185">Reference proteome</keyword>
<name>A0ACB9R424_9MYRT</name>
<dbReference type="EMBL" id="CM042883">
    <property type="protein sequence ID" value="KAI4373648.1"/>
    <property type="molecule type" value="Genomic_DNA"/>
</dbReference>
<reference evidence="2" key="1">
    <citation type="journal article" date="2023" name="Front. Plant Sci.">
        <title>Chromosomal-level genome assembly of Melastoma candidum provides insights into trichome evolution.</title>
        <authorList>
            <person name="Zhong Y."/>
            <person name="Wu W."/>
            <person name="Sun C."/>
            <person name="Zou P."/>
            <person name="Liu Y."/>
            <person name="Dai S."/>
            <person name="Zhou R."/>
        </authorList>
    </citation>
    <scope>NUCLEOTIDE SEQUENCE [LARGE SCALE GENOMIC DNA]</scope>
</reference>
<accession>A0ACB9R424</accession>
<evidence type="ECO:0000313" key="2">
    <source>
        <dbReference type="Proteomes" id="UP001057402"/>
    </source>
</evidence>
<comment type="caution">
    <text evidence="1">The sequence shown here is derived from an EMBL/GenBank/DDBJ whole genome shotgun (WGS) entry which is preliminary data.</text>
</comment>
<dbReference type="Proteomes" id="UP001057402">
    <property type="component" value="Chromosome 4"/>
</dbReference>
<proteinExistence type="predicted"/>
<organism evidence="1 2">
    <name type="scientific">Melastoma candidum</name>
    <dbReference type="NCBI Taxonomy" id="119954"/>
    <lineage>
        <taxon>Eukaryota</taxon>
        <taxon>Viridiplantae</taxon>
        <taxon>Streptophyta</taxon>
        <taxon>Embryophyta</taxon>
        <taxon>Tracheophyta</taxon>
        <taxon>Spermatophyta</taxon>
        <taxon>Magnoliopsida</taxon>
        <taxon>eudicotyledons</taxon>
        <taxon>Gunneridae</taxon>
        <taxon>Pentapetalae</taxon>
        <taxon>rosids</taxon>
        <taxon>malvids</taxon>
        <taxon>Myrtales</taxon>
        <taxon>Melastomataceae</taxon>
        <taxon>Melastomatoideae</taxon>
        <taxon>Melastomateae</taxon>
        <taxon>Melastoma</taxon>
    </lineage>
</organism>
<sequence>MAENLLRPQPYLAENPLERTLRESFDTNRRILDPPFPLSIPTPEEYLCLTRAILYSILTEGRTRGIRLKYLHAIVVDGYASFTALTASVVDELFERLLDDAKEQIVWIAGEMVEVGAQGFGDLLVSLLRQVVGGDYGDGNMWLCFEEASLFLRKWSALLEEDGEGRSALCCGFYCFLRLLGDHCRTRWSGDERLSALRQLEIDFCTKMLKEQFSLCMNVGRDLIRMLQDLVHVPEFHEIWKDLVLNPGAFGCPLFSDISQIYRIRTPSRYFLLRLTPEMERQMRFLLTNLKLGGQKRHQAWFWNKFLGTNPERETLVIDLIRFVCCAHHPTKEVLHSDIIPRWAVIGWLLKCCRKNYVEANAKLALFYDWLFFDERVDKVMNIEPALLLMVCSLPQYVAITDSLLEFLLLLVDNYDVDRMALITRGVLTSFDVLTRSGVVPSSDALTSAEGISPPLKERLGALLLRKEDHSAEAHAID</sequence>
<evidence type="ECO:0000313" key="1">
    <source>
        <dbReference type="EMBL" id="KAI4373648.1"/>
    </source>
</evidence>